<keyword evidence="3" id="KW-1185">Reference proteome</keyword>
<dbReference type="Pfam" id="PF05032">
    <property type="entry name" value="Spo12"/>
    <property type="match status" value="1"/>
</dbReference>
<gene>
    <name evidence="2" type="ORF">L228DRAFT_268005</name>
</gene>
<organism evidence="2 3">
    <name type="scientific">Xylona heveae (strain CBS 132557 / TC161)</name>
    <dbReference type="NCBI Taxonomy" id="1328760"/>
    <lineage>
        <taxon>Eukaryota</taxon>
        <taxon>Fungi</taxon>
        <taxon>Dikarya</taxon>
        <taxon>Ascomycota</taxon>
        <taxon>Pezizomycotina</taxon>
        <taxon>Xylonomycetes</taxon>
        <taxon>Xylonales</taxon>
        <taxon>Xylonaceae</taxon>
        <taxon>Xylona</taxon>
    </lineage>
</organism>
<dbReference type="InterPro" id="IPR007727">
    <property type="entry name" value="Spo12"/>
</dbReference>
<dbReference type="EMBL" id="KV407458">
    <property type="protein sequence ID" value="KZF22618.1"/>
    <property type="molecule type" value="Genomic_DNA"/>
</dbReference>
<sequence>MSPVLADKDINTSNSSTETNSSNMSQNDTKEAPKSLAYHRQMLEARMKDQPNEPSYVSPSDNIMSPCTQKLSAYKNKHFSKVKPQSLFAKKLSTAGLDDAYRNPQTTDKAT</sequence>
<reference evidence="2 3" key="1">
    <citation type="journal article" date="2016" name="Fungal Biol.">
        <title>The genome of Xylona heveae provides a window into fungal endophytism.</title>
        <authorList>
            <person name="Gazis R."/>
            <person name="Kuo A."/>
            <person name="Riley R."/>
            <person name="LaButti K."/>
            <person name="Lipzen A."/>
            <person name="Lin J."/>
            <person name="Amirebrahimi M."/>
            <person name="Hesse C.N."/>
            <person name="Spatafora J.W."/>
            <person name="Henrissat B."/>
            <person name="Hainaut M."/>
            <person name="Grigoriev I.V."/>
            <person name="Hibbett D.S."/>
        </authorList>
    </citation>
    <scope>NUCLEOTIDE SEQUENCE [LARGE SCALE GENOMIC DNA]</scope>
    <source>
        <strain evidence="2 3">TC161</strain>
    </source>
</reference>
<dbReference type="AlphaFoldDB" id="A0A165GUR0"/>
<evidence type="ECO:0000313" key="2">
    <source>
        <dbReference type="EMBL" id="KZF22618.1"/>
    </source>
</evidence>
<evidence type="ECO:0000256" key="1">
    <source>
        <dbReference type="SAM" id="MobiDB-lite"/>
    </source>
</evidence>
<feature type="region of interest" description="Disordered" evidence="1">
    <location>
        <begin position="1"/>
        <end position="38"/>
    </location>
</feature>
<evidence type="ECO:0000313" key="3">
    <source>
        <dbReference type="Proteomes" id="UP000076632"/>
    </source>
</evidence>
<dbReference type="RefSeq" id="XP_018188173.1">
    <property type="nucleotide sequence ID" value="XM_018335057.1"/>
</dbReference>
<accession>A0A165GUR0</accession>
<dbReference type="Proteomes" id="UP000076632">
    <property type="component" value="Unassembled WGS sequence"/>
</dbReference>
<feature type="compositionally biased region" description="Low complexity" evidence="1">
    <location>
        <begin position="11"/>
        <end position="27"/>
    </location>
</feature>
<proteinExistence type="predicted"/>
<dbReference type="OrthoDB" id="5578329at2759"/>
<dbReference type="InParanoid" id="A0A165GUR0"/>
<dbReference type="GeneID" id="28900194"/>
<feature type="compositionally biased region" description="Basic and acidic residues" evidence="1">
    <location>
        <begin position="1"/>
        <end position="10"/>
    </location>
</feature>
<name>A0A165GUR0_XYLHT</name>
<dbReference type="STRING" id="1328760.A0A165GUR0"/>
<protein>
    <submittedName>
        <fullName evidence="2">Uncharacterized protein</fullName>
    </submittedName>
</protein>